<protein>
    <recommendedName>
        <fullName evidence="3">CCHC-type domain-containing protein</fullName>
    </recommendedName>
</protein>
<feature type="domain" description="CCHC-type" evidence="3">
    <location>
        <begin position="184"/>
        <end position="199"/>
    </location>
</feature>
<dbReference type="SUPFAM" id="SSF57756">
    <property type="entry name" value="Retrovirus zinc finger-like domains"/>
    <property type="match status" value="1"/>
</dbReference>
<dbReference type="OrthoDB" id="6433575at2759"/>
<dbReference type="InterPro" id="IPR036691">
    <property type="entry name" value="Endo/exonu/phosph_ase_sf"/>
</dbReference>
<feature type="region of interest" description="Disordered" evidence="2">
    <location>
        <begin position="284"/>
        <end position="324"/>
    </location>
</feature>
<keyword evidence="1" id="KW-0863">Zinc-finger</keyword>
<evidence type="ECO:0000256" key="1">
    <source>
        <dbReference type="PROSITE-ProRule" id="PRU00047"/>
    </source>
</evidence>
<keyword evidence="1" id="KW-0862">Zinc</keyword>
<dbReference type="GO" id="GO:0008270">
    <property type="term" value="F:zinc ion binding"/>
    <property type="evidence" value="ECO:0007669"/>
    <property type="project" value="UniProtKB-KW"/>
</dbReference>
<feature type="compositionally biased region" description="Polar residues" evidence="2">
    <location>
        <begin position="285"/>
        <end position="303"/>
    </location>
</feature>
<dbReference type="SUPFAM" id="SSF56219">
    <property type="entry name" value="DNase I-like"/>
    <property type="match status" value="1"/>
</dbReference>
<dbReference type="EMBL" id="BGPR01002632">
    <property type="protein sequence ID" value="GBM76576.1"/>
    <property type="molecule type" value="Genomic_DNA"/>
</dbReference>
<dbReference type="InterPro" id="IPR036875">
    <property type="entry name" value="Znf_CCHC_sf"/>
</dbReference>
<keyword evidence="1" id="KW-0479">Metal-binding</keyword>
<dbReference type="AlphaFoldDB" id="A0A4Y2IHX3"/>
<evidence type="ECO:0000313" key="5">
    <source>
        <dbReference type="Proteomes" id="UP000499080"/>
    </source>
</evidence>
<dbReference type="PANTHER" id="PTHR33273:SF4">
    <property type="entry name" value="ENDONUCLEASE_EXONUCLEASE_PHOSPHATASE DOMAIN-CONTAINING PROTEIN"/>
    <property type="match status" value="1"/>
</dbReference>
<feature type="domain" description="CCHC-type" evidence="3">
    <location>
        <begin position="164"/>
        <end position="179"/>
    </location>
</feature>
<keyword evidence="5" id="KW-1185">Reference proteome</keyword>
<organism evidence="4 5">
    <name type="scientific">Araneus ventricosus</name>
    <name type="common">Orbweaver spider</name>
    <name type="synonym">Epeira ventricosa</name>
    <dbReference type="NCBI Taxonomy" id="182803"/>
    <lineage>
        <taxon>Eukaryota</taxon>
        <taxon>Metazoa</taxon>
        <taxon>Ecdysozoa</taxon>
        <taxon>Arthropoda</taxon>
        <taxon>Chelicerata</taxon>
        <taxon>Arachnida</taxon>
        <taxon>Araneae</taxon>
        <taxon>Araneomorphae</taxon>
        <taxon>Entelegynae</taxon>
        <taxon>Araneoidea</taxon>
        <taxon>Araneidae</taxon>
        <taxon>Araneus</taxon>
    </lineage>
</organism>
<dbReference type="GO" id="GO:0003676">
    <property type="term" value="F:nucleic acid binding"/>
    <property type="evidence" value="ECO:0007669"/>
    <property type="project" value="InterPro"/>
</dbReference>
<dbReference type="InterPro" id="IPR001878">
    <property type="entry name" value="Znf_CCHC"/>
</dbReference>
<dbReference type="SMART" id="SM00343">
    <property type="entry name" value="ZnF_C2HC"/>
    <property type="match status" value="2"/>
</dbReference>
<dbReference type="PROSITE" id="PS50158">
    <property type="entry name" value="ZF_CCHC"/>
    <property type="match status" value="2"/>
</dbReference>
<accession>A0A4Y2IHX3</accession>
<evidence type="ECO:0000259" key="3">
    <source>
        <dbReference type="PROSITE" id="PS50158"/>
    </source>
</evidence>
<evidence type="ECO:0000313" key="4">
    <source>
        <dbReference type="EMBL" id="GBM76576.1"/>
    </source>
</evidence>
<name>A0A4Y2IHX3_ARAVE</name>
<comment type="caution">
    <text evidence="4">The sequence shown here is derived from an EMBL/GenBank/DDBJ whole genome shotgun (WGS) entry which is preliminary data.</text>
</comment>
<proteinExistence type="predicted"/>
<dbReference type="PANTHER" id="PTHR33273">
    <property type="entry name" value="DOMAIN-CONTAINING PROTEIN, PUTATIVE-RELATED"/>
    <property type="match status" value="1"/>
</dbReference>
<sequence length="643" mass="71717">MRSCRRSVCFLLLMDSKLPPHVGRAWRPVRRVAVVGILGEVASVRKLRSGDLLIEVKSRKQAQQIIKLKALATIPVTVSAHTSLNSSKGVITCGELFNVSIEDITNELKGEGVTHVRRIFIPRDGQLLPTKHLILTFQTPVLPDSLKAGYMKLAVRPFIPNPLRCFKCQRFGHSQTNCRGALTCARCAEQGHISQQCTEKEKCVNCSGDHTSFSRSCPRWKQEKEIMAVETKEQISYPEAKRKLIAQTPKSGISYSSALQKSFCVNCSCTTCVKNAAKMHPRANLSESDTDVATNCAPETSTPRRSKSKSNSKSNKSLKLKLSKRGISPQQLTSKLKKSNVKNSVALGLASQGLVHKDLPSIFGGVPKSPDRIALHPSEEEDEEITMSCDVSPTRTNAVAVQVHTRALVTVCCIYLPPHDVLNQQQLNNLVDQLPKPFLLLGDFNGHSVLWGSDSTNSRGRQIEQFISNNCLCLLNNDEKTYFHEPTLSFHSLDLAICSPELLPLLNFTVGGDLYNSDHFPLIVSHADSGGAIQLPPRYLFQRADWAAFKQLAVVTEAMVNTADISEAVQNVVGILIHAADNTIPKSSPRLRKFRRPWWNEACRDSYRNQRKCWSIFRRCPTTENLVAFKRARAFARRIRRRS</sequence>
<gene>
    <name evidence="4" type="ORF">AVEN_254404_1</name>
</gene>
<evidence type="ECO:0000256" key="2">
    <source>
        <dbReference type="SAM" id="MobiDB-lite"/>
    </source>
</evidence>
<dbReference type="Proteomes" id="UP000499080">
    <property type="component" value="Unassembled WGS sequence"/>
</dbReference>
<dbReference type="GO" id="GO:0003824">
    <property type="term" value="F:catalytic activity"/>
    <property type="evidence" value="ECO:0007669"/>
    <property type="project" value="InterPro"/>
</dbReference>
<reference evidence="4 5" key="1">
    <citation type="journal article" date="2019" name="Sci. Rep.">
        <title>Orb-weaving spider Araneus ventricosus genome elucidates the spidroin gene catalogue.</title>
        <authorList>
            <person name="Kono N."/>
            <person name="Nakamura H."/>
            <person name="Ohtoshi R."/>
            <person name="Moran D.A.P."/>
            <person name="Shinohara A."/>
            <person name="Yoshida Y."/>
            <person name="Fujiwara M."/>
            <person name="Mori M."/>
            <person name="Tomita M."/>
            <person name="Arakawa K."/>
        </authorList>
    </citation>
    <scope>NUCLEOTIDE SEQUENCE [LARGE SCALE GENOMIC DNA]</scope>
</reference>
<dbReference type="Gene3D" id="3.60.10.10">
    <property type="entry name" value="Endonuclease/exonuclease/phosphatase"/>
    <property type="match status" value="1"/>
</dbReference>
<dbReference type="InterPro" id="IPR005135">
    <property type="entry name" value="Endo/exonuclease/phosphatase"/>
</dbReference>
<feature type="compositionally biased region" description="Basic residues" evidence="2">
    <location>
        <begin position="304"/>
        <end position="324"/>
    </location>
</feature>
<dbReference type="Gene3D" id="4.10.60.10">
    <property type="entry name" value="Zinc finger, CCHC-type"/>
    <property type="match status" value="1"/>
</dbReference>
<dbReference type="Pfam" id="PF14529">
    <property type="entry name" value="Exo_endo_phos_2"/>
    <property type="match status" value="1"/>
</dbReference>